<sequence length="256" mass="25916">MARVLITGASRGIGRATVIALASRGHDVIATARNPQALAGLPVSSALQLDVTDQSSVDAAIAAAGEVDAVVSNAGATVRGVVEAIPMSEFHRMMDLNFYGALRVIKAVLPAMRARGSGHVVFVSSIAGRIAIPGGSAYAASKFALEATAEALAMETATFGLRVNIIEPGPVATDGPSSAARYDSPSEYTTESSVTNYLAAAGVIAAAEVASAVADALGNRKTPLRVPVGQAANQMLAAAPAATTSDPFDSPPLKEF</sequence>
<proteinExistence type="inferred from homology"/>
<evidence type="ECO:0000256" key="1">
    <source>
        <dbReference type="ARBA" id="ARBA00006484"/>
    </source>
</evidence>
<dbReference type="PRINTS" id="PR00080">
    <property type="entry name" value="SDRFAMILY"/>
</dbReference>
<dbReference type="InterPro" id="IPR036291">
    <property type="entry name" value="NAD(P)-bd_dom_sf"/>
</dbReference>
<keyword evidence="2" id="KW-0560">Oxidoreductase</keyword>
<dbReference type="InterPro" id="IPR051911">
    <property type="entry name" value="SDR_oxidoreductase"/>
</dbReference>
<dbReference type="PRINTS" id="PR00081">
    <property type="entry name" value="GDHRDH"/>
</dbReference>
<dbReference type="Pfam" id="PF00106">
    <property type="entry name" value="adh_short"/>
    <property type="match status" value="1"/>
</dbReference>
<reference evidence="4" key="1">
    <citation type="submission" date="2022-12" db="EMBL/GenBank/DDBJ databases">
        <authorList>
            <person name="Deng Y."/>
            <person name="Zhang Y.-Q."/>
        </authorList>
    </citation>
    <scope>NUCLEOTIDE SEQUENCE</scope>
    <source>
        <strain evidence="4">CPCC 205372</strain>
    </source>
</reference>
<evidence type="ECO:0000256" key="3">
    <source>
        <dbReference type="RuleBase" id="RU000363"/>
    </source>
</evidence>
<organism evidence="4 5">
    <name type="scientific">Mycobacterium hippophais</name>
    <dbReference type="NCBI Taxonomy" id="3016340"/>
    <lineage>
        <taxon>Bacteria</taxon>
        <taxon>Bacillati</taxon>
        <taxon>Actinomycetota</taxon>
        <taxon>Actinomycetes</taxon>
        <taxon>Mycobacteriales</taxon>
        <taxon>Mycobacteriaceae</taxon>
        <taxon>Mycobacterium</taxon>
    </lineage>
</organism>
<dbReference type="InterPro" id="IPR002347">
    <property type="entry name" value="SDR_fam"/>
</dbReference>
<name>A0ABT4PSA0_9MYCO</name>
<dbReference type="PANTHER" id="PTHR43976:SF16">
    <property type="entry name" value="SHORT-CHAIN DEHYDROGENASE_REDUCTASE FAMILY PROTEIN"/>
    <property type="match status" value="1"/>
</dbReference>
<comment type="similarity">
    <text evidence="1 3">Belongs to the short-chain dehydrogenases/reductases (SDR) family.</text>
</comment>
<keyword evidence="5" id="KW-1185">Reference proteome</keyword>
<accession>A0ABT4PSA0</accession>
<dbReference type="PANTHER" id="PTHR43976">
    <property type="entry name" value="SHORT CHAIN DEHYDROGENASE"/>
    <property type="match status" value="1"/>
</dbReference>
<comment type="caution">
    <text evidence="4">The sequence shown here is derived from an EMBL/GenBank/DDBJ whole genome shotgun (WGS) entry which is preliminary data.</text>
</comment>
<dbReference type="Proteomes" id="UP001142153">
    <property type="component" value="Unassembled WGS sequence"/>
</dbReference>
<evidence type="ECO:0000313" key="4">
    <source>
        <dbReference type="EMBL" id="MCZ8379440.1"/>
    </source>
</evidence>
<dbReference type="SUPFAM" id="SSF51735">
    <property type="entry name" value="NAD(P)-binding Rossmann-fold domains"/>
    <property type="match status" value="1"/>
</dbReference>
<dbReference type="EMBL" id="JAPZPY010000003">
    <property type="protein sequence ID" value="MCZ8379440.1"/>
    <property type="molecule type" value="Genomic_DNA"/>
</dbReference>
<evidence type="ECO:0000313" key="5">
    <source>
        <dbReference type="Proteomes" id="UP001142153"/>
    </source>
</evidence>
<gene>
    <name evidence="4" type="ORF">O6P37_11245</name>
</gene>
<evidence type="ECO:0000256" key="2">
    <source>
        <dbReference type="ARBA" id="ARBA00023002"/>
    </source>
</evidence>
<dbReference type="RefSeq" id="WP_269894119.1">
    <property type="nucleotide sequence ID" value="NZ_JAPZPY010000003.1"/>
</dbReference>
<protein>
    <submittedName>
        <fullName evidence="4">SDR family NAD(P)-dependent oxidoreductase</fullName>
    </submittedName>
</protein>
<dbReference type="Gene3D" id="3.40.50.720">
    <property type="entry name" value="NAD(P)-binding Rossmann-like Domain"/>
    <property type="match status" value="1"/>
</dbReference>